<accession>A0A1R0IVB3</accession>
<name>A0A1R0IVB3_SULTH</name>
<dbReference type="OrthoDB" id="37369at2"/>
<proteinExistence type="predicted"/>
<dbReference type="Proteomes" id="UP000242705">
    <property type="component" value="Unassembled WGS sequence"/>
</dbReference>
<dbReference type="AlphaFoldDB" id="A0A1R0IVB3"/>
<evidence type="ECO:0008006" key="3">
    <source>
        <dbReference type="Google" id="ProtNLM"/>
    </source>
</evidence>
<comment type="caution">
    <text evidence="1">The sequence shown here is derived from an EMBL/GenBank/DDBJ whole genome shotgun (WGS) entry which is preliminary data.</text>
</comment>
<evidence type="ECO:0000313" key="1">
    <source>
        <dbReference type="EMBL" id="PSR28796.1"/>
    </source>
</evidence>
<dbReference type="RefSeq" id="WP_020374289.1">
    <property type="nucleotide sequence ID" value="NZ_LGRO01000001.1"/>
</dbReference>
<gene>
    <name evidence="1" type="ORF">C7B47_04010</name>
</gene>
<dbReference type="PANTHER" id="PTHR39961:SF1">
    <property type="entry name" value="DUF458 DOMAIN-CONTAINING PROTEIN"/>
    <property type="match status" value="1"/>
</dbReference>
<evidence type="ECO:0000313" key="2">
    <source>
        <dbReference type="Proteomes" id="UP000242705"/>
    </source>
</evidence>
<protein>
    <recommendedName>
        <fullName evidence="3">DUF458 domain-containing protein</fullName>
    </recommendedName>
</protein>
<dbReference type="InterPro" id="IPR007405">
    <property type="entry name" value="Phage_KVP40_Orf299"/>
</dbReference>
<reference evidence="1 2" key="1">
    <citation type="journal article" date="2014" name="BMC Genomics">
        <title>Comparison of environmental and isolate Sulfobacillus genomes reveals diverse carbon, sulfur, nitrogen, and hydrogen metabolisms.</title>
        <authorList>
            <person name="Justice N.B."/>
            <person name="Norman A."/>
            <person name="Brown C.T."/>
            <person name="Singh A."/>
            <person name="Thomas B.C."/>
            <person name="Banfield J.F."/>
        </authorList>
    </citation>
    <scope>NUCLEOTIDE SEQUENCE [LARGE SCALE GENOMIC DNA]</scope>
    <source>
        <strain evidence="1">AMDSBA5</strain>
    </source>
</reference>
<dbReference type="PANTHER" id="PTHR39961">
    <property type="entry name" value="HYPOTHETICAL CYTOSOLIC PROTEIN"/>
    <property type="match status" value="1"/>
</dbReference>
<sequence>MLFESPSKGRLTIESMFGEILGYISEAPNARYKLIIGSDSHTRHETIFVTAVVIHRLGKGGRYFFSKSQRRAIKSLRQKIMYETSLSLNVAAQLTDLLQKSGHPDLDVEIHIDVGQQGETKDLIREIVGMVTGSGYHAAIKPFSFGASKVADKYTK</sequence>
<dbReference type="Pfam" id="PF04308">
    <property type="entry name" value="RNaseH_like"/>
    <property type="match status" value="1"/>
</dbReference>
<dbReference type="EMBL" id="PXYX01000005">
    <property type="protein sequence ID" value="PSR28796.1"/>
    <property type="molecule type" value="Genomic_DNA"/>
</dbReference>
<organism evidence="1 2">
    <name type="scientific">Sulfobacillus thermosulfidooxidans</name>
    <dbReference type="NCBI Taxonomy" id="28034"/>
    <lineage>
        <taxon>Bacteria</taxon>
        <taxon>Bacillati</taxon>
        <taxon>Bacillota</taxon>
        <taxon>Clostridia</taxon>
        <taxon>Eubacteriales</taxon>
        <taxon>Clostridiales Family XVII. Incertae Sedis</taxon>
        <taxon>Sulfobacillus</taxon>
    </lineage>
</organism>